<sequence>MAFTPFGWQCCPAWQTKVILARPRPTLALVTITSGPSADTARRVLVVTAHPDDVDFAASATIARWTAHGVHVTYLVCTAGDAGGFDETPRTEMAALRQAEQRAAAAAVGVTEVRFLGYPDGRVVESLELRRDITRVIRRVRPDRVVTHSPEIDWRRIAVAHPDHRAVGAAAVASVYPDARNPFAHPELDRDGLEPWTVRELWLVGSPAERINHAVDVTDTFDRKAAALAAHRSQTAHLPELVEELRAVMAEAAAELLPASASPGGPRLAETYQVVDTA</sequence>
<dbReference type="PANTHER" id="PTHR12993">
    <property type="entry name" value="N-ACETYLGLUCOSAMINYL-PHOSPHATIDYLINOSITOL DE-N-ACETYLASE-RELATED"/>
    <property type="match status" value="1"/>
</dbReference>
<organism evidence="2 3">
    <name type="scientific">Actinoalloteichus hoggarensis</name>
    <dbReference type="NCBI Taxonomy" id="1470176"/>
    <lineage>
        <taxon>Bacteria</taxon>
        <taxon>Bacillati</taxon>
        <taxon>Actinomycetota</taxon>
        <taxon>Actinomycetes</taxon>
        <taxon>Pseudonocardiales</taxon>
        <taxon>Pseudonocardiaceae</taxon>
        <taxon>Actinoalloteichus</taxon>
    </lineage>
</organism>
<dbReference type="Pfam" id="PF02585">
    <property type="entry name" value="PIG-L"/>
    <property type="match status" value="1"/>
</dbReference>
<accession>A0A221WA63</accession>
<dbReference type="InterPro" id="IPR003737">
    <property type="entry name" value="GlcNAc_PI_deacetylase-related"/>
</dbReference>
<proteinExistence type="predicted"/>
<keyword evidence="2" id="KW-0378">Hydrolase</keyword>
<dbReference type="Gene3D" id="3.40.50.10320">
    <property type="entry name" value="LmbE-like"/>
    <property type="match status" value="1"/>
</dbReference>
<dbReference type="AlphaFoldDB" id="A0A221WA63"/>
<dbReference type="KEGG" id="ahg:AHOG_25600"/>
<name>A0A221WA63_9PSEU</name>
<dbReference type="EC" id="3.5.1.103" evidence="2"/>
<keyword evidence="1" id="KW-0862">Zinc</keyword>
<dbReference type="PANTHER" id="PTHR12993:SF28">
    <property type="entry name" value="LMBE FAMILY PROTEIN"/>
    <property type="match status" value="1"/>
</dbReference>
<evidence type="ECO:0000313" key="2">
    <source>
        <dbReference type="EMBL" id="ASO22725.1"/>
    </source>
</evidence>
<protein>
    <submittedName>
        <fullName evidence="2">1D-myo-inositol 2-acetamido-2-deoxy-alpha-D-glucopyranoside deacetylase</fullName>
        <ecNumber evidence="2">3.5.1.103</ecNumber>
    </submittedName>
</protein>
<dbReference type="SUPFAM" id="SSF102588">
    <property type="entry name" value="LmbE-like"/>
    <property type="match status" value="1"/>
</dbReference>
<dbReference type="GO" id="GO:0035595">
    <property type="term" value="F:N-acetylglucosaminylinositol deacetylase activity"/>
    <property type="evidence" value="ECO:0007669"/>
    <property type="project" value="UniProtKB-EC"/>
</dbReference>
<evidence type="ECO:0000313" key="3">
    <source>
        <dbReference type="Proteomes" id="UP000204221"/>
    </source>
</evidence>
<keyword evidence="3" id="KW-1185">Reference proteome</keyword>
<gene>
    <name evidence="2" type="primary">mshB4</name>
    <name evidence="2" type="ORF">AHOG_25600</name>
</gene>
<dbReference type="EMBL" id="CP022521">
    <property type="protein sequence ID" value="ASO22725.1"/>
    <property type="molecule type" value="Genomic_DNA"/>
</dbReference>
<dbReference type="Proteomes" id="UP000204221">
    <property type="component" value="Chromosome"/>
</dbReference>
<dbReference type="GO" id="GO:0016137">
    <property type="term" value="P:glycoside metabolic process"/>
    <property type="evidence" value="ECO:0007669"/>
    <property type="project" value="UniProtKB-ARBA"/>
</dbReference>
<evidence type="ECO:0000256" key="1">
    <source>
        <dbReference type="ARBA" id="ARBA00022833"/>
    </source>
</evidence>
<dbReference type="InterPro" id="IPR024078">
    <property type="entry name" value="LmbE-like_dom_sf"/>
</dbReference>
<reference evidence="2 3" key="1">
    <citation type="submission" date="2017-07" db="EMBL/GenBank/DDBJ databases">
        <title>Complete genome sequence of Actinoalloteichus hoggarensis DSM 45943, type strain of Actinoalloteichus hoggarensis.</title>
        <authorList>
            <person name="Ruckert C."/>
            <person name="Nouioui I."/>
            <person name="Willmese J."/>
            <person name="van Wezel G."/>
            <person name="Klenk H.-P."/>
            <person name="Kalinowski J."/>
            <person name="Zotchev S.B."/>
        </authorList>
    </citation>
    <scope>NUCLEOTIDE SEQUENCE [LARGE SCALE GENOMIC DNA]</scope>
    <source>
        <strain evidence="2 3">DSM 45943</strain>
    </source>
</reference>